<evidence type="ECO:0000256" key="1">
    <source>
        <dbReference type="ARBA" id="ARBA00005969"/>
    </source>
</evidence>
<evidence type="ECO:0000313" key="6">
    <source>
        <dbReference type="EnsemblMetazoa" id="HelroP99110"/>
    </source>
</evidence>
<dbReference type="RefSeq" id="XP_009016548.1">
    <property type="nucleotide sequence ID" value="XM_009018300.1"/>
</dbReference>
<dbReference type="InParanoid" id="T1G9R0"/>
<dbReference type="SUPFAM" id="SSF50978">
    <property type="entry name" value="WD40 repeat-like"/>
    <property type="match status" value="1"/>
</dbReference>
<gene>
    <name evidence="6" type="primary">20217806</name>
    <name evidence="5" type="ORF">HELRODRAFT_99110</name>
</gene>
<evidence type="ECO:0000256" key="4">
    <source>
        <dbReference type="PROSITE-ProRule" id="PRU00221"/>
    </source>
</evidence>
<dbReference type="PANTHER" id="PTHR10814">
    <property type="entry name" value="TRANSDUCIN-LIKE ENHANCER PROTEIN"/>
    <property type="match status" value="1"/>
</dbReference>
<evidence type="ECO:0000313" key="5">
    <source>
        <dbReference type="EMBL" id="ESO05233.1"/>
    </source>
</evidence>
<dbReference type="InterPro" id="IPR019775">
    <property type="entry name" value="WD40_repeat_CS"/>
</dbReference>
<reference evidence="5 7" key="2">
    <citation type="journal article" date="2013" name="Nature">
        <title>Insights into bilaterian evolution from three spiralian genomes.</title>
        <authorList>
            <person name="Simakov O."/>
            <person name="Marletaz F."/>
            <person name="Cho S.J."/>
            <person name="Edsinger-Gonzales E."/>
            <person name="Havlak P."/>
            <person name="Hellsten U."/>
            <person name="Kuo D.H."/>
            <person name="Larsson T."/>
            <person name="Lv J."/>
            <person name="Arendt D."/>
            <person name="Savage R."/>
            <person name="Osoegawa K."/>
            <person name="de Jong P."/>
            <person name="Grimwood J."/>
            <person name="Chapman J.A."/>
            <person name="Shapiro H."/>
            <person name="Aerts A."/>
            <person name="Otillar R.P."/>
            <person name="Terry A.Y."/>
            <person name="Boore J.L."/>
            <person name="Grigoriev I.V."/>
            <person name="Lindberg D.R."/>
            <person name="Seaver E.C."/>
            <person name="Weisblat D.A."/>
            <person name="Putnam N.H."/>
            <person name="Rokhsar D.S."/>
        </authorList>
    </citation>
    <scope>NUCLEOTIDE SEQUENCE</scope>
</reference>
<feature type="repeat" description="WD" evidence="4">
    <location>
        <begin position="101"/>
        <end position="142"/>
    </location>
</feature>
<dbReference type="SMART" id="SM00320">
    <property type="entry name" value="WD40"/>
    <property type="match status" value="7"/>
</dbReference>
<dbReference type="InterPro" id="IPR036322">
    <property type="entry name" value="WD40_repeat_dom_sf"/>
</dbReference>
<dbReference type="GeneID" id="20217806"/>
<dbReference type="PROSITE" id="PS50082">
    <property type="entry name" value="WD_REPEATS_2"/>
    <property type="match status" value="3"/>
</dbReference>
<dbReference type="CTD" id="20217806"/>
<reference evidence="6" key="3">
    <citation type="submission" date="2015-06" db="UniProtKB">
        <authorList>
            <consortium name="EnsemblMetazoa"/>
        </authorList>
    </citation>
    <scope>IDENTIFICATION</scope>
</reference>
<dbReference type="EMBL" id="KB096365">
    <property type="protein sequence ID" value="ESO05233.1"/>
    <property type="molecule type" value="Genomic_DNA"/>
</dbReference>
<feature type="repeat" description="WD" evidence="4">
    <location>
        <begin position="145"/>
        <end position="186"/>
    </location>
</feature>
<proteinExistence type="inferred from homology"/>
<dbReference type="STRING" id="6412.T1G9R0"/>
<dbReference type="PROSITE" id="PS50294">
    <property type="entry name" value="WD_REPEATS_REGION"/>
    <property type="match status" value="1"/>
</dbReference>
<dbReference type="InterPro" id="IPR009146">
    <property type="entry name" value="Groucho_enhance"/>
</dbReference>
<sequence length="345" mass="38022">MQPVPFPPDALVGPGIPRHARQVNTLNHGDVVCAVTVSNPCRQIYTGGKGCVKVWDINHPTNNKTPISTLDCLVNYTISNATIPKLKICCSTNYKACCQRFQQRDNYIRSVKLLQDGRTLVVGGEASTISIWDLASASPRIKAELTSTAPACYALALSPEGKICFSCCSDGNIAVWDLHNQKLIRQFQGHTDGASCIDISPDGNKLWTGGLDNSMRSWDLREGRQLQQHDFASQIFSLGYCPTGDWLAVGMESSNVEVLHHTKPEKYQLHLHESCVLSLKFAYCGKWFASTGKDNLLNAWRTPYGASIFQSKESSSVLCCDISMDDKYIVTGSGDKKATLYEVIF</sequence>
<dbReference type="InterPro" id="IPR001680">
    <property type="entry name" value="WD40_rpt"/>
</dbReference>
<dbReference type="eggNOG" id="KOG0639">
    <property type="taxonomic scope" value="Eukaryota"/>
</dbReference>
<name>T1G9R0_HELRO</name>
<dbReference type="EMBL" id="AMQM01003899">
    <property type="status" value="NOT_ANNOTATED_CDS"/>
    <property type="molecule type" value="Genomic_DNA"/>
</dbReference>
<organism evidence="6 7">
    <name type="scientific">Helobdella robusta</name>
    <name type="common">Californian leech</name>
    <dbReference type="NCBI Taxonomy" id="6412"/>
    <lineage>
        <taxon>Eukaryota</taxon>
        <taxon>Metazoa</taxon>
        <taxon>Spiralia</taxon>
        <taxon>Lophotrochozoa</taxon>
        <taxon>Annelida</taxon>
        <taxon>Clitellata</taxon>
        <taxon>Hirudinea</taxon>
        <taxon>Rhynchobdellida</taxon>
        <taxon>Glossiphoniidae</taxon>
        <taxon>Helobdella</taxon>
    </lineage>
</organism>
<dbReference type="PRINTS" id="PR01850">
    <property type="entry name" value="GROUCHOFAMLY"/>
</dbReference>
<keyword evidence="7" id="KW-1185">Reference proteome</keyword>
<dbReference type="GO" id="GO:0006355">
    <property type="term" value="P:regulation of DNA-templated transcription"/>
    <property type="evidence" value="ECO:0007669"/>
    <property type="project" value="InterPro"/>
</dbReference>
<keyword evidence="2 4" id="KW-0853">WD repeat</keyword>
<dbReference type="Gene3D" id="2.130.10.10">
    <property type="entry name" value="YVTN repeat-like/Quinoprotein amine dehydrogenase"/>
    <property type="match status" value="1"/>
</dbReference>
<protein>
    <submittedName>
        <fullName evidence="5 6">Uncharacterized protein</fullName>
    </submittedName>
</protein>
<dbReference type="Pfam" id="PF00400">
    <property type="entry name" value="WD40"/>
    <property type="match status" value="6"/>
</dbReference>
<dbReference type="EnsemblMetazoa" id="HelroT99110">
    <property type="protein sequence ID" value="HelroP99110"/>
    <property type="gene ID" value="HelroG99110"/>
</dbReference>
<reference evidence="7" key="1">
    <citation type="submission" date="2012-12" db="EMBL/GenBank/DDBJ databases">
        <authorList>
            <person name="Hellsten U."/>
            <person name="Grimwood J."/>
            <person name="Chapman J.A."/>
            <person name="Shapiro H."/>
            <person name="Aerts A."/>
            <person name="Otillar R.P."/>
            <person name="Terry A.Y."/>
            <person name="Boore J.L."/>
            <person name="Simakov O."/>
            <person name="Marletaz F."/>
            <person name="Cho S.-J."/>
            <person name="Edsinger-Gonzales E."/>
            <person name="Havlak P."/>
            <person name="Kuo D.-H."/>
            <person name="Larsson T."/>
            <person name="Lv J."/>
            <person name="Arendt D."/>
            <person name="Savage R."/>
            <person name="Osoegawa K."/>
            <person name="de Jong P."/>
            <person name="Lindberg D.R."/>
            <person name="Seaver E.C."/>
            <person name="Weisblat D.A."/>
            <person name="Putnam N.H."/>
            <person name="Grigoriev I.V."/>
            <person name="Rokhsar D.S."/>
        </authorList>
    </citation>
    <scope>NUCLEOTIDE SEQUENCE</scope>
</reference>
<dbReference type="KEGG" id="hro:HELRODRAFT_99110"/>
<dbReference type="EMBL" id="AMQM01003900">
    <property type="status" value="NOT_ANNOTATED_CDS"/>
    <property type="molecule type" value="Genomic_DNA"/>
</dbReference>
<dbReference type="AlphaFoldDB" id="T1G9R0"/>
<dbReference type="HOGENOM" id="CLU_007612_0_0_1"/>
<dbReference type="Proteomes" id="UP000015101">
    <property type="component" value="Unassembled WGS sequence"/>
</dbReference>
<evidence type="ECO:0000313" key="7">
    <source>
        <dbReference type="Proteomes" id="UP000015101"/>
    </source>
</evidence>
<dbReference type="OrthoDB" id="2624652at2759"/>
<dbReference type="PANTHER" id="PTHR10814:SF21">
    <property type="entry name" value="PROTEIN GROUCHO"/>
    <property type="match status" value="1"/>
</dbReference>
<accession>T1G9R0</accession>
<evidence type="ECO:0000256" key="2">
    <source>
        <dbReference type="ARBA" id="ARBA00022574"/>
    </source>
</evidence>
<dbReference type="InterPro" id="IPR015943">
    <property type="entry name" value="WD40/YVTN_repeat-like_dom_sf"/>
</dbReference>
<feature type="repeat" description="WD" evidence="4">
    <location>
        <begin position="187"/>
        <end position="228"/>
    </location>
</feature>
<comment type="similarity">
    <text evidence="1">Belongs to the WD repeat Groucho/TLE family.</text>
</comment>
<dbReference type="PROSITE" id="PS00678">
    <property type="entry name" value="WD_REPEATS_1"/>
    <property type="match status" value="2"/>
</dbReference>
<dbReference type="GO" id="GO:0005634">
    <property type="term" value="C:nucleus"/>
    <property type="evidence" value="ECO:0007669"/>
    <property type="project" value="InterPro"/>
</dbReference>
<keyword evidence="3" id="KW-0677">Repeat</keyword>
<evidence type="ECO:0000256" key="3">
    <source>
        <dbReference type="ARBA" id="ARBA00022737"/>
    </source>
</evidence>
<dbReference type="OMA" id="CCDISAN"/>